<evidence type="ECO:0000256" key="7">
    <source>
        <dbReference type="ARBA" id="ARBA00023136"/>
    </source>
</evidence>
<feature type="transmembrane region" description="Helical" evidence="8">
    <location>
        <begin position="258"/>
        <end position="278"/>
    </location>
</feature>
<comment type="caution">
    <text evidence="10">The sequence shown here is derived from an EMBL/GenBank/DDBJ whole genome shotgun (WGS) entry which is preliminary data.</text>
</comment>
<dbReference type="InterPro" id="IPR047817">
    <property type="entry name" value="ABC2_TM_bact-type"/>
</dbReference>
<dbReference type="Proteomes" id="UP000447876">
    <property type="component" value="Unassembled WGS sequence"/>
</dbReference>
<evidence type="ECO:0000256" key="3">
    <source>
        <dbReference type="ARBA" id="ARBA00022448"/>
    </source>
</evidence>
<evidence type="ECO:0000256" key="2">
    <source>
        <dbReference type="ARBA" id="ARBA00007783"/>
    </source>
</evidence>
<evidence type="ECO:0000313" key="10">
    <source>
        <dbReference type="EMBL" id="MUG46761.1"/>
    </source>
</evidence>
<feature type="domain" description="ABC transmembrane type-2" evidence="9">
    <location>
        <begin position="114"/>
        <end position="339"/>
    </location>
</feature>
<dbReference type="PANTHER" id="PTHR30294:SF38">
    <property type="entry name" value="TRANSPORT PERMEASE PROTEIN"/>
    <property type="match status" value="1"/>
</dbReference>
<evidence type="ECO:0000256" key="4">
    <source>
        <dbReference type="ARBA" id="ARBA00022475"/>
    </source>
</evidence>
<feature type="transmembrane region" description="Helical" evidence="8">
    <location>
        <begin position="149"/>
        <end position="171"/>
    </location>
</feature>
<feature type="transmembrane region" description="Helical" evidence="8">
    <location>
        <begin position="313"/>
        <end position="336"/>
    </location>
</feature>
<dbReference type="AlphaFoldDB" id="A0A7X2Z3E1"/>
<evidence type="ECO:0000256" key="6">
    <source>
        <dbReference type="ARBA" id="ARBA00022989"/>
    </source>
</evidence>
<name>A0A7X2Z3E1_9BACL</name>
<keyword evidence="3" id="KW-0813">Transport</keyword>
<keyword evidence="7 8" id="KW-0472">Membrane</keyword>
<dbReference type="OrthoDB" id="9776218at2"/>
<feature type="transmembrane region" description="Helical" evidence="8">
    <location>
        <begin position="192"/>
        <end position="214"/>
    </location>
</feature>
<dbReference type="EMBL" id="WNZW01000007">
    <property type="protein sequence ID" value="MUG46761.1"/>
    <property type="molecule type" value="Genomic_DNA"/>
</dbReference>
<comment type="subcellular location">
    <subcellularLocation>
        <location evidence="1">Cell membrane</location>
        <topology evidence="1">Multi-pass membrane protein</topology>
    </subcellularLocation>
</comment>
<feature type="transmembrane region" description="Helical" evidence="8">
    <location>
        <begin position="21"/>
        <end position="39"/>
    </location>
</feature>
<dbReference type="GO" id="GO:0005886">
    <property type="term" value="C:plasma membrane"/>
    <property type="evidence" value="ECO:0007669"/>
    <property type="project" value="UniProtKB-SubCell"/>
</dbReference>
<comment type="similarity">
    <text evidence="2">Belongs to the ABC-2 integral membrane protein family.</text>
</comment>
<dbReference type="PROSITE" id="PS51012">
    <property type="entry name" value="ABC_TM2"/>
    <property type="match status" value="1"/>
</dbReference>
<dbReference type="InterPro" id="IPR051449">
    <property type="entry name" value="ABC-2_transporter_component"/>
</dbReference>
<keyword evidence="6 8" id="KW-1133">Transmembrane helix</keyword>
<dbReference type="PANTHER" id="PTHR30294">
    <property type="entry name" value="MEMBRANE COMPONENT OF ABC TRANSPORTER YHHJ-RELATED"/>
    <property type="match status" value="1"/>
</dbReference>
<sequence length="342" mass="38140">MRVWAIILRILRQFRRDKRTLALLFLAPLFVLTLMNLVFHGSDYEPNIGVVNAPSQLIDQMKEQQAHVINYGSSDAAEQALEDRSIDAIVSIDHASLQVKLEGSEPSVNKAVIMLLQKSGEQPHSETSASSLNITYLHGSENMTPIDQFGPVLIGFFIFFFVFLISGVSFLRERTTGTLERLLSTPLRRWELVLGYIGGFGIFTIIQALLISWFCIKVLGILMTGSFAYVLLLTLLLSMTALTLGTLLSAYANNELQMIQFIPLIIVPQLFLSGLFPLDTLPVWLQKLGIIMPLTYGTHALSDVMIRGMGWNAIAGDVMVLIGFSLLFITLNITALRKHRKI</sequence>
<dbReference type="Pfam" id="PF12698">
    <property type="entry name" value="ABC2_membrane_3"/>
    <property type="match status" value="1"/>
</dbReference>
<evidence type="ECO:0000256" key="5">
    <source>
        <dbReference type="ARBA" id="ARBA00022692"/>
    </source>
</evidence>
<evidence type="ECO:0000259" key="9">
    <source>
        <dbReference type="PROSITE" id="PS51012"/>
    </source>
</evidence>
<evidence type="ECO:0000256" key="1">
    <source>
        <dbReference type="ARBA" id="ARBA00004651"/>
    </source>
</evidence>
<keyword evidence="5 8" id="KW-0812">Transmembrane</keyword>
<protein>
    <submittedName>
        <fullName evidence="10">ABC transporter permease subunit</fullName>
    </submittedName>
</protein>
<accession>A0A7X2Z3E1</accession>
<dbReference type="RefSeq" id="WP_155612138.1">
    <property type="nucleotide sequence ID" value="NZ_WNZW01000007.1"/>
</dbReference>
<gene>
    <name evidence="10" type="ORF">GNP95_17375</name>
</gene>
<evidence type="ECO:0000256" key="8">
    <source>
        <dbReference type="SAM" id="Phobius"/>
    </source>
</evidence>
<reference evidence="10 11" key="1">
    <citation type="submission" date="2019-11" db="EMBL/GenBank/DDBJ databases">
        <title>Draft genome sequences of five Paenibacillus species of dairy origin.</title>
        <authorList>
            <person name="Olajide A.M."/>
            <person name="Chen S."/>
            <person name="Lapointe G."/>
        </authorList>
    </citation>
    <scope>NUCLEOTIDE SEQUENCE [LARGE SCALE GENOMIC DNA]</scope>
    <source>
        <strain evidence="10 11">12CR55</strain>
    </source>
</reference>
<dbReference type="InterPro" id="IPR013525">
    <property type="entry name" value="ABC2_TM"/>
</dbReference>
<organism evidence="10 11">
    <name type="scientific">Paenibacillus woosongensis</name>
    <dbReference type="NCBI Taxonomy" id="307580"/>
    <lineage>
        <taxon>Bacteria</taxon>
        <taxon>Bacillati</taxon>
        <taxon>Bacillota</taxon>
        <taxon>Bacilli</taxon>
        <taxon>Bacillales</taxon>
        <taxon>Paenibacillaceae</taxon>
        <taxon>Paenibacillus</taxon>
    </lineage>
</organism>
<proteinExistence type="inferred from homology"/>
<keyword evidence="4" id="KW-1003">Cell membrane</keyword>
<dbReference type="GO" id="GO:0140359">
    <property type="term" value="F:ABC-type transporter activity"/>
    <property type="evidence" value="ECO:0007669"/>
    <property type="project" value="InterPro"/>
</dbReference>
<feature type="transmembrane region" description="Helical" evidence="8">
    <location>
        <begin position="226"/>
        <end position="251"/>
    </location>
</feature>
<evidence type="ECO:0000313" key="11">
    <source>
        <dbReference type="Proteomes" id="UP000447876"/>
    </source>
</evidence>